<protein>
    <submittedName>
        <fullName evidence="10">MFS domain-containing protein</fullName>
    </submittedName>
</protein>
<accession>A0A1I7XTC3</accession>
<feature type="transmembrane region" description="Helical" evidence="7">
    <location>
        <begin position="353"/>
        <end position="372"/>
    </location>
</feature>
<evidence type="ECO:0000256" key="7">
    <source>
        <dbReference type="SAM" id="Phobius"/>
    </source>
</evidence>
<sequence length="491" mass="55320">MDDQESTISSLNNIPTEERIPSRKWVIVVILLVVNLLNYMDRFTIAGVLIRLRDYFSMDDEKSGMLQTVFIVFYMLFAPVCGYLGDRYNRKFIIIVGLSIWIIAVYCSTLVTPEYFHCFLFLRGLVGVGEASYSTIAPSIIADSFTGSTRSIVLMVFYFAVPVGSGFGYIGGSYIALWSGSWQWGVRFTPIFGVICLFLIIFLLEEPTRGQSEHAELMKSTIIEDLKYLIGIRTYLLTTLGFTCVVFAVGSLSWWTPTLVGYAYGIQHKSQFVPKEEAAHVSLIFGLITCAAGIVGVVMGSTIAQAWREGRWGLHASHRADASVCALGSLLAVPLLYTCLVASSYTINITWCLMFMAVTCMCLNWAVNMDMLMIMMILQAEDFLLYNLLFSCLISCLLLVEHFICGQHFMLSLIKRKLVVKCIVCLFFLFKLCSLYDTDIQEHRKRSSLLKLIIKKLIDLVRNQWTGEGDGDDVETLIPNIRRNSANDVEE</sequence>
<keyword evidence="4 7" id="KW-1133">Transmembrane helix</keyword>
<dbReference type="InterPro" id="IPR044770">
    <property type="entry name" value="MFS_spinster-like"/>
</dbReference>
<dbReference type="InterPro" id="IPR011701">
    <property type="entry name" value="MFS"/>
</dbReference>
<comment type="similarity">
    <text evidence="6">Belongs to the major facilitator superfamily. Spinster (TC 2.A.1.49) family.</text>
</comment>
<feature type="transmembrane region" description="Helical" evidence="7">
    <location>
        <begin position="418"/>
        <end position="436"/>
    </location>
</feature>
<dbReference type="InterPro" id="IPR020846">
    <property type="entry name" value="MFS_dom"/>
</dbReference>
<feature type="domain" description="Major facilitator superfamily (MFS) profile" evidence="8">
    <location>
        <begin position="27"/>
        <end position="491"/>
    </location>
</feature>
<keyword evidence="5 7" id="KW-0472">Membrane</keyword>
<feature type="transmembrane region" description="Helical" evidence="7">
    <location>
        <begin position="324"/>
        <end position="347"/>
    </location>
</feature>
<feature type="transmembrane region" description="Helical" evidence="7">
    <location>
        <begin position="92"/>
        <end position="113"/>
    </location>
</feature>
<dbReference type="InterPro" id="IPR036259">
    <property type="entry name" value="MFS_trans_sf"/>
</dbReference>
<evidence type="ECO:0000256" key="5">
    <source>
        <dbReference type="ARBA" id="ARBA00023136"/>
    </source>
</evidence>
<feature type="transmembrane region" description="Helical" evidence="7">
    <location>
        <begin position="278"/>
        <end position="303"/>
    </location>
</feature>
<evidence type="ECO:0000256" key="1">
    <source>
        <dbReference type="ARBA" id="ARBA00004141"/>
    </source>
</evidence>
<comment type="subcellular location">
    <subcellularLocation>
        <location evidence="1">Membrane</location>
        <topology evidence="1">Multi-pass membrane protein</topology>
    </subcellularLocation>
</comment>
<dbReference type="GO" id="GO:0022857">
    <property type="term" value="F:transmembrane transporter activity"/>
    <property type="evidence" value="ECO:0007669"/>
    <property type="project" value="InterPro"/>
</dbReference>
<dbReference type="AlphaFoldDB" id="A0A1I7XTC3"/>
<evidence type="ECO:0000256" key="2">
    <source>
        <dbReference type="ARBA" id="ARBA00022448"/>
    </source>
</evidence>
<dbReference type="SUPFAM" id="SSF103473">
    <property type="entry name" value="MFS general substrate transporter"/>
    <property type="match status" value="1"/>
</dbReference>
<dbReference type="Pfam" id="PF07690">
    <property type="entry name" value="MFS_1"/>
    <property type="match status" value="1"/>
</dbReference>
<feature type="transmembrane region" description="Helical" evidence="7">
    <location>
        <begin position="65"/>
        <end position="85"/>
    </location>
</feature>
<feature type="transmembrane region" description="Helical" evidence="7">
    <location>
        <begin position="235"/>
        <end position="255"/>
    </location>
</feature>
<evidence type="ECO:0000313" key="9">
    <source>
        <dbReference type="Proteomes" id="UP000095283"/>
    </source>
</evidence>
<feature type="transmembrane region" description="Helical" evidence="7">
    <location>
        <begin position="184"/>
        <end position="204"/>
    </location>
</feature>
<dbReference type="Gene3D" id="1.20.1250.20">
    <property type="entry name" value="MFS general substrate transporter like domains"/>
    <property type="match status" value="1"/>
</dbReference>
<dbReference type="CDD" id="cd17328">
    <property type="entry name" value="MFS_spinster_like"/>
    <property type="match status" value="1"/>
</dbReference>
<evidence type="ECO:0000256" key="3">
    <source>
        <dbReference type="ARBA" id="ARBA00022692"/>
    </source>
</evidence>
<name>A0A1I7XTC3_HETBA</name>
<feature type="transmembrane region" description="Helical" evidence="7">
    <location>
        <begin position="384"/>
        <end position="404"/>
    </location>
</feature>
<evidence type="ECO:0000259" key="8">
    <source>
        <dbReference type="PROSITE" id="PS50850"/>
    </source>
</evidence>
<evidence type="ECO:0000313" key="10">
    <source>
        <dbReference type="WBParaSite" id="Hba_20775"/>
    </source>
</evidence>
<dbReference type="PROSITE" id="PS50850">
    <property type="entry name" value="MFS"/>
    <property type="match status" value="1"/>
</dbReference>
<keyword evidence="3 7" id="KW-0812">Transmembrane</keyword>
<proteinExistence type="inferred from homology"/>
<evidence type="ECO:0000256" key="6">
    <source>
        <dbReference type="ARBA" id="ARBA00024338"/>
    </source>
</evidence>
<dbReference type="WBParaSite" id="Hba_20775">
    <property type="protein sequence ID" value="Hba_20775"/>
    <property type="gene ID" value="Hba_20775"/>
</dbReference>
<dbReference type="PANTHER" id="PTHR23505">
    <property type="entry name" value="SPINSTER"/>
    <property type="match status" value="1"/>
</dbReference>
<reference evidence="10" key="1">
    <citation type="submission" date="2016-11" db="UniProtKB">
        <authorList>
            <consortium name="WormBaseParasite"/>
        </authorList>
    </citation>
    <scope>IDENTIFICATION</scope>
</reference>
<dbReference type="GO" id="GO:0016020">
    <property type="term" value="C:membrane"/>
    <property type="evidence" value="ECO:0007669"/>
    <property type="project" value="UniProtKB-SubCell"/>
</dbReference>
<feature type="transmembrane region" description="Helical" evidence="7">
    <location>
        <begin position="25"/>
        <end position="45"/>
    </location>
</feature>
<dbReference type="PANTHER" id="PTHR23505:SF79">
    <property type="entry name" value="PROTEIN SPINSTER"/>
    <property type="match status" value="1"/>
</dbReference>
<keyword evidence="2" id="KW-0813">Transport</keyword>
<organism evidence="9 10">
    <name type="scientific">Heterorhabditis bacteriophora</name>
    <name type="common">Entomopathogenic nematode worm</name>
    <dbReference type="NCBI Taxonomy" id="37862"/>
    <lineage>
        <taxon>Eukaryota</taxon>
        <taxon>Metazoa</taxon>
        <taxon>Ecdysozoa</taxon>
        <taxon>Nematoda</taxon>
        <taxon>Chromadorea</taxon>
        <taxon>Rhabditida</taxon>
        <taxon>Rhabditina</taxon>
        <taxon>Rhabditomorpha</taxon>
        <taxon>Strongyloidea</taxon>
        <taxon>Heterorhabditidae</taxon>
        <taxon>Heterorhabditis</taxon>
    </lineage>
</organism>
<evidence type="ECO:0000256" key="4">
    <source>
        <dbReference type="ARBA" id="ARBA00022989"/>
    </source>
</evidence>
<feature type="transmembrane region" description="Helical" evidence="7">
    <location>
        <begin position="153"/>
        <end position="178"/>
    </location>
</feature>
<dbReference type="Proteomes" id="UP000095283">
    <property type="component" value="Unplaced"/>
</dbReference>
<keyword evidence="9" id="KW-1185">Reference proteome</keyword>